<reference evidence="7 8" key="1">
    <citation type="submission" date="2015-11" db="EMBL/GenBank/DDBJ databases">
        <authorList>
            <person name="Lin W."/>
        </authorList>
    </citation>
    <scope>NUCLEOTIDE SEQUENCE [LARGE SCALE GENOMIC DNA]</scope>
    <source>
        <strain evidence="7 8">HCH-1</strain>
    </source>
</reference>
<dbReference type="InterPro" id="IPR027417">
    <property type="entry name" value="P-loop_NTPase"/>
</dbReference>
<dbReference type="RefSeq" id="WP_085050967.1">
    <property type="nucleotide sequence ID" value="NZ_LNQR01000019.1"/>
</dbReference>
<dbReference type="PANTHER" id="PTHR32071">
    <property type="entry name" value="TRANSCRIPTIONAL REGULATORY PROTEIN"/>
    <property type="match status" value="1"/>
</dbReference>
<dbReference type="Pfam" id="PF02954">
    <property type="entry name" value="HTH_8"/>
    <property type="match status" value="1"/>
</dbReference>
<dbReference type="InterPro" id="IPR009057">
    <property type="entry name" value="Homeodomain-like_sf"/>
</dbReference>
<keyword evidence="3" id="KW-0805">Transcription regulation</keyword>
<keyword evidence="7" id="KW-0238">DNA-binding</keyword>
<evidence type="ECO:0000256" key="5">
    <source>
        <dbReference type="SAM" id="MobiDB-lite"/>
    </source>
</evidence>
<keyword evidence="1" id="KW-0547">Nucleotide-binding</keyword>
<dbReference type="SUPFAM" id="SSF46689">
    <property type="entry name" value="Homeodomain-like"/>
    <property type="match status" value="1"/>
</dbReference>
<evidence type="ECO:0000256" key="3">
    <source>
        <dbReference type="ARBA" id="ARBA00023015"/>
    </source>
</evidence>
<dbReference type="Gene3D" id="3.40.50.2300">
    <property type="match status" value="1"/>
</dbReference>
<dbReference type="PRINTS" id="PR01590">
    <property type="entry name" value="HTHFIS"/>
</dbReference>
<keyword evidence="4" id="KW-0804">Transcription</keyword>
<sequence length="483" mass="53206">MVHSDSLSGLSLLIAGGGPDTFAAIEDAFKAQGGVVFRVDVLEDALDFVERRAVDVILADAGLRFDTTTVELIDSLAASSIVYLATEGSRPNSAELFTPNVEDYINTQIDPRRFIQMVEARLVKHNSGSTALTVTDPLINKLRPYFLFRSPAMRAALENLPVIAASNQTVLISGETGSGKEIVARAIHVLSKRAGGPFMAVNCGAIPEGLIEGELFGHEKGAFTGAARTRKGKFEAANNGTLFLDEIGDMPLLLQVRLLRVLEERHIYRVGGERPIPINVRVIAATRVGLKQAVADGLFREDLYYRLNILRIHLPPLRQRVEDIAYLAFHFLGRAFAEMGIQPPYPPLSPASIDLIEGLPWRGNVRELRNVMTRVATLLPRGTKQVLPIHVTPHLEDIEPQPGEHVNEQDRQHDRAHSGSLEHESGRDAIFIPIGTSLDDAEDQIIRETLRHTGNNRTKAAKILRIGIRTLRRKLSESGQIDL</sequence>
<dbReference type="Proteomes" id="UP000060487">
    <property type="component" value="Unassembled WGS sequence"/>
</dbReference>
<dbReference type="InterPro" id="IPR011006">
    <property type="entry name" value="CheY-like_superfamily"/>
</dbReference>
<dbReference type="GO" id="GO:0003677">
    <property type="term" value="F:DNA binding"/>
    <property type="evidence" value="ECO:0007669"/>
    <property type="project" value="UniProtKB-KW"/>
</dbReference>
<proteinExistence type="predicted"/>
<dbReference type="PROSITE" id="PS00675">
    <property type="entry name" value="SIGMA54_INTERACT_1"/>
    <property type="match status" value="1"/>
</dbReference>
<evidence type="ECO:0000313" key="8">
    <source>
        <dbReference type="Proteomes" id="UP000060487"/>
    </source>
</evidence>
<keyword evidence="2" id="KW-0067">ATP-binding</keyword>
<dbReference type="InterPro" id="IPR002078">
    <property type="entry name" value="Sigma_54_int"/>
</dbReference>
<dbReference type="InterPro" id="IPR002197">
    <property type="entry name" value="HTH_Fis"/>
</dbReference>
<protein>
    <submittedName>
        <fullName evidence="7">DNA-binding transcriptional response regulator</fullName>
    </submittedName>
</protein>
<dbReference type="Gene3D" id="1.10.8.60">
    <property type="match status" value="1"/>
</dbReference>
<comment type="caution">
    <text evidence="7">The sequence shown here is derived from an EMBL/GenBank/DDBJ whole genome shotgun (WGS) entry which is preliminary data.</text>
</comment>
<dbReference type="Pfam" id="PF00158">
    <property type="entry name" value="Sigma54_activat"/>
    <property type="match status" value="1"/>
</dbReference>
<dbReference type="CDD" id="cd00009">
    <property type="entry name" value="AAA"/>
    <property type="match status" value="1"/>
</dbReference>
<dbReference type="EMBL" id="LNQR01000019">
    <property type="protein sequence ID" value="KWT92855.1"/>
    <property type="molecule type" value="Genomic_DNA"/>
</dbReference>
<evidence type="ECO:0000313" key="7">
    <source>
        <dbReference type="EMBL" id="KWT92855.1"/>
    </source>
</evidence>
<dbReference type="InterPro" id="IPR003593">
    <property type="entry name" value="AAA+_ATPase"/>
</dbReference>
<gene>
    <name evidence="7" type="ORF">ASN18_0441</name>
</gene>
<dbReference type="InterPro" id="IPR058031">
    <property type="entry name" value="AAA_lid_NorR"/>
</dbReference>
<feature type="compositionally biased region" description="Basic and acidic residues" evidence="5">
    <location>
        <begin position="405"/>
        <end position="423"/>
    </location>
</feature>
<evidence type="ECO:0000256" key="4">
    <source>
        <dbReference type="ARBA" id="ARBA00023163"/>
    </source>
</evidence>
<feature type="domain" description="Sigma-54 factor interaction" evidence="6">
    <location>
        <begin position="146"/>
        <end position="377"/>
    </location>
</feature>
<keyword evidence="8" id="KW-1185">Reference proteome</keyword>
<evidence type="ECO:0000259" key="6">
    <source>
        <dbReference type="PROSITE" id="PS50045"/>
    </source>
</evidence>
<dbReference type="SUPFAM" id="SSF52172">
    <property type="entry name" value="CheY-like"/>
    <property type="match status" value="1"/>
</dbReference>
<dbReference type="SUPFAM" id="SSF52540">
    <property type="entry name" value="P-loop containing nucleoside triphosphate hydrolases"/>
    <property type="match status" value="1"/>
</dbReference>
<dbReference type="PROSITE" id="PS00676">
    <property type="entry name" value="SIGMA54_INTERACT_2"/>
    <property type="match status" value="1"/>
</dbReference>
<name>A0ABR5SIW2_9BACT</name>
<feature type="region of interest" description="Disordered" evidence="5">
    <location>
        <begin position="395"/>
        <end position="423"/>
    </location>
</feature>
<accession>A0ABR5SIW2</accession>
<evidence type="ECO:0000256" key="1">
    <source>
        <dbReference type="ARBA" id="ARBA00022741"/>
    </source>
</evidence>
<dbReference type="PROSITE" id="PS50045">
    <property type="entry name" value="SIGMA54_INTERACT_4"/>
    <property type="match status" value="1"/>
</dbReference>
<dbReference type="Pfam" id="PF25601">
    <property type="entry name" value="AAA_lid_14"/>
    <property type="match status" value="1"/>
</dbReference>
<dbReference type="InterPro" id="IPR025943">
    <property type="entry name" value="Sigma_54_int_dom_ATP-bd_2"/>
</dbReference>
<dbReference type="InterPro" id="IPR025662">
    <property type="entry name" value="Sigma_54_int_dom_ATP-bd_1"/>
</dbReference>
<dbReference type="Gene3D" id="3.40.50.300">
    <property type="entry name" value="P-loop containing nucleotide triphosphate hydrolases"/>
    <property type="match status" value="1"/>
</dbReference>
<evidence type="ECO:0000256" key="2">
    <source>
        <dbReference type="ARBA" id="ARBA00022840"/>
    </source>
</evidence>
<dbReference type="Gene3D" id="1.10.10.60">
    <property type="entry name" value="Homeodomain-like"/>
    <property type="match status" value="1"/>
</dbReference>
<organism evidence="7 8">
    <name type="scientific">Candidatus Magnetominusculus xianensis</name>
    <dbReference type="NCBI Taxonomy" id="1748249"/>
    <lineage>
        <taxon>Bacteria</taxon>
        <taxon>Pseudomonadati</taxon>
        <taxon>Nitrospirota</taxon>
        <taxon>Nitrospiria</taxon>
        <taxon>Nitrospirales</taxon>
        <taxon>Nitrospiraceae</taxon>
        <taxon>Candidatus Magnetominusculus</taxon>
    </lineage>
</organism>
<dbReference type="SMART" id="SM00382">
    <property type="entry name" value="AAA"/>
    <property type="match status" value="1"/>
</dbReference>